<dbReference type="Proteomes" id="UP000593880">
    <property type="component" value="Chromosome"/>
</dbReference>
<sequence length="107" mass="12081">MSKEEKLAMRIAAYSGHAPGHVRKTFQDAFFAMLDWRGEGPVPMVQFEVDYQPELISIDEACTLVSRCSDIMPGMMVDELAEYGGLKSRTYAAGAQAMRRWLKSWQS</sequence>
<accession>A0ABX6UIP0</accession>
<gene>
    <name evidence="1" type="ORF">XH86_19480</name>
</gene>
<keyword evidence="2" id="KW-1185">Reference proteome</keyword>
<reference evidence="1 2" key="1">
    <citation type="submission" date="2018-06" db="EMBL/GenBank/DDBJ databases">
        <title>Comparative genomics of rhizobia nodulating Arachis hypogaea in China.</title>
        <authorList>
            <person name="Li Y."/>
        </authorList>
    </citation>
    <scope>NUCLEOTIDE SEQUENCE [LARGE SCALE GENOMIC DNA]</scope>
    <source>
        <strain evidence="1 2">CCBAU 51658</strain>
    </source>
</reference>
<name>A0ABX6UIP0_9BRAD</name>
<evidence type="ECO:0000313" key="1">
    <source>
        <dbReference type="EMBL" id="QOZ60659.1"/>
    </source>
</evidence>
<proteinExistence type="predicted"/>
<protein>
    <submittedName>
        <fullName evidence="1">Uncharacterized protein</fullName>
    </submittedName>
</protein>
<evidence type="ECO:0000313" key="2">
    <source>
        <dbReference type="Proteomes" id="UP000593880"/>
    </source>
</evidence>
<organism evidence="1 2">
    <name type="scientific">Bradyrhizobium guangdongense</name>
    <dbReference type="NCBI Taxonomy" id="1325090"/>
    <lineage>
        <taxon>Bacteria</taxon>
        <taxon>Pseudomonadati</taxon>
        <taxon>Pseudomonadota</taxon>
        <taxon>Alphaproteobacteria</taxon>
        <taxon>Hyphomicrobiales</taxon>
        <taxon>Nitrobacteraceae</taxon>
        <taxon>Bradyrhizobium</taxon>
    </lineage>
</organism>
<dbReference type="EMBL" id="CP030057">
    <property type="protein sequence ID" value="QOZ60659.1"/>
    <property type="molecule type" value="Genomic_DNA"/>
</dbReference>